<dbReference type="InterPro" id="IPR041698">
    <property type="entry name" value="Methyltransf_25"/>
</dbReference>
<dbReference type="RefSeq" id="WP_267646199.1">
    <property type="nucleotide sequence ID" value="NZ_JANHGR010000001.1"/>
</dbReference>
<organism evidence="2 3">
    <name type="scientific">Halolamina litorea</name>
    <dbReference type="NCBI Taxonomy" id="1515593"/>
    <lineage>
        <taxon>Archaea</taxon>
        <taxon>Methanobacteriati</taxon>
        <taxon>Methanobacteriota</taxon>
        <taxon>Stenosarchaea group</taxon>
        <taxon>Halobacteria</taxon>
        <taxon>Halobacteriales</taxon>
        <taxon>Haloferacaceae</taxon>
    </lineage>
</organism>
<keyword evidence="3" id="KW-1185">Reference proteome</keyword>
<dbReference type="Pfam" id="PF13649">
    <property type="entry name" value="Methyltransf_25"/>
    <property type="match status" value="1"/>
</dbReference>
<sequence>MYYFGVYHWRKGLRAAAALGVAGAMAAVTPRLSRGRLLAGVGAAGIGAAGAAGLADLLEPRPWSLDRRRYEVLASELPLSDADSLLDVGCGTGRSLVGLAPAVPDDCEVTGLDRFDDRIILGNGPELARYNARQAGVDPELVAGDATDMPLDDDSHGVVTSCMMLHDLPEATIRAALSEMGRVCEPDGRVGLIELPLVDDERSVPSTFWRDAVADTGMTVESVRSFPWPGGEGDYTVVVASPEDGD</sequence>
<dbReference type="GO" id="GO:0008168">
    <property type="term" value="F:methyltransferase activity"/>
    <property type="evidence" value="ECO:0007669"/>
    <property type="project" value="UniProtKB-KW"/>
</dbReference>
<keyword evidence="2" id="KW-0808">Transferase</keyword>
<dbReference type="PANTHER" id="PTHR42912:SF80">
    <property type="entry name" value="METHYLTRANSFERASE DOMAIN-CONTAINING PROTEIN"/>
    <property type="match status" value="1"/>
</dbReference>
<proteinExistence type="predicted"/>
<dbReference type="SUPFAM" id="SSF53335">
    <property type="entry name" value="S-adenosyl-L-methionine-dependent methyltransferases"/>
    <property type="match status" value="1"/>
</dbReference>
<name>A0ABD6BQ16_9EURY</name>
<dbReference type="Proteomes" id="UP001597139">
    <property type="component" value="Unassembled WGS sequence"/>
</dbReference>
<dbReference type="AlphaFoldDB" id="A0ABD6BQ16"/>
<dbReference type="GO" id="GO:0032259">
    <property type="term" value="P:methylation"/>
    <property type="evidence" value="ECO:0007669"/>
    <property type="project" value="UniProtKB-KW"/>
</dbReference>
<evidence type="ECO:0000313" key="2">
    <source>
        <dbReference type="EMBL" id="MFD1567228.1"/>
    </source>
</evidence>
<reference evidence="2 3" key="1">
    <citation type="journal article" date="2019" name="Int. J. Syst. Evol. Microbiol.">
        <title>The Global Catalogue of Microorganisms (GCM) 10K type strain sequencing project: providing services to taxonomists for standard genome sequencing and annotation.</title>
        <authorList>
            <consortium name="The Broad Institute Genomics Platform"/>
            <consortium name="The Broad Institute Genome Sequencing Center for Infectious Disease"/>
            <person name="Wu L."/>
            <person name="Ma J."/>
        </authorList>
    </citation>
    <scope>NUCLEOTIDE SEQUENCE [LARGE SCALE GENOMIC DNA]</scope>
    <source>
        <strain evidence="2 3">CGMCC 1.12859</strain>
    </source>
</reference>
<protein>
    <submittedName>
        <fullName evidence="2">Class I SAM-dependent methyltransferase</fullName>
        <ecNumber evidence="2">2.1.1.-</ecNumber>
    </submittedName>
</protein>
<evidence type="ECO:0000259" key="1">
    <source>
        <dbReference type="Pfam" id="PF13649"/>
    </source>
</evidence>
<keyword evidence="2" id="KW-0489">Methyltransferase</keyword>
<dbReference type="InterPro" id="IPR050508">
    <property type="entry name" value="Methyltransf_Superfamily"/>
</dbReference>
<dbReference type="InterPro" id="IPR029063">
    <property type="entry name" value="SAM-dependent_MTases_sf"/>
</dbReference>
<feature type="domain" description="Methyltransferase" evidence="1">
    <location>
        <begin position="86"/>
        <end position="188"/>
    </location>
</feature>
<evidence type="ECO:0000313" key="3">
    <source>
        <dbReference type="Proteomes" id="UP001597139"/>
    </source>
</evidence>
<comment type="caution">
    <text evidence="2">The sequence shown here is derived from an EMBL/GenBank/DDBJ whole genome shotgun (WGS) entry which is preliminary data.</text>
</comment>
<dbReference type="Gene3D" id="3.40.50.150">
    <property type="entry name" value="Vaccinia Virus protein VP39"/>
    <property type="match status" value="1"/>
</dbReference>
<dbReference type="CDD" id="cd02440">
    <property type="entry name" value="AdoMet_MTases"/>
    <property type="match status" value="1"/>
</dbReference>
<accession>A0ABD6BQ16</accession>
<dbReference type="EMBL" id="JBHUCZ010000003">
    <property type="protein sequence ID" value="MFD1567228.1"/>
    <property type="molecule type" value="Genomic_DNA"/>
</dbReference>
<dbReference type="PANTHER" id="PTHR42912">
    <property type="entry name" value="METHYLTRANSFERASE"/>
    <property type="match status" value="1"/>
</dbReference>
<dbReference type="EC" id="2.1.1.-" evidence="2"/>
<gene>
    <name evidence="2" type="ORF">ACFSAU_06960</name>
</gene>